<dbReference type="InterPro" id="IPR005352">
    <property type="entry name" value="Erg28"/>
</dbReference>
<dbReference type="GO" id="GO:0016126">
    <property type="term" value="P:sterol biosynthetic process"/>
    <property type="evidence" value="ECO:0007669"/>
    <property type="project" value="UniProtKB-KW"/>
</dbReference>
<evidence type="ECO:0000256" key="5">
    <source>
        <dbReference type="ARBA" id="ARBA00022824"/>
    </source>
</evidence>
<feature type="transmembrane region" description="Helical" evidence="13">
    <location>
        <begin position="149"/>
        <end position="170"/>
    </location>
</feature>
<evidence type="ECO:0000256" key="2">
    <source>
        <dbReference type="ARBA" id="ARBA00005377"/>
    </source>
</evidence>
<accession>A0A843W9L3</accession>
<dbReference type="PANTHER" id="PTHR15451:SF19">
    <property type="entry name" value="ERGOSTEROL BIOSYNTHETIC PROTEIN 28 HOMOLOG"/>
    <property type="match status" value="1"/>
</dbReference>
<feature type="transmembrane region" description="Helical" evidence="13">
    <location>
        <begin position="125"/>
        <end position="143"/>
    </location>
</feature>
<comment type="similarity">
    <text evidence="2">Belongs to the ERG28 family.</text>
</comment>
<keyword evidence="7 13" id="KW-1133">Transmembrane helix</keyword>
<evidence type="ECO:0000256" key="3">
    <source>
        <dbReference type="ARBA" id="ARBA00022516"/>
    </source>
</evidence>
<reference evidence="14" key="1">
    <citation type="submission" date="2017-07" db="EMBL/GenBank/DDBJ databases">
        <title>Taro Niue Genome Assembly and Annotation.</title>
        <authorList>
            <person name="Atibalentja N."/>
            <person name="Keating K."/>
            <person name="Fields C.J."/>
        </authorList>
    </citation>
    <scope>NUCLEOTIDE SEQUENCE</scope>
    <source>
        <strain evidence="14">Niue_2</strain>
        <tissue evidence="14">Leaf</tissue>
    </source>
</reference>
<dbReference type="Proteomes" id="UP000652761">
    <property type="component" value="Unassembled WGS sequence"/>
</dbReference>
<dbReference type="Pfam" id="PF03694">
    <property type="entry name" value="Erg28"/>
    <property type="match status" value="1"/>
</dbReference>
<keyword evidence="10 13" id="KW-0472">Membrane</keyword>
<evidence type="ECO:0000256" key="10">
    <source>
        <dbReference type="ARBA" id="ARBA00023136"/>
    </source>
</evidence>
<dbReference type="PANTHER" id="PTHR15451">
    <property type="entry name" value="ERGOSTEROL BIOSYNTHETIC PROTEIN 28-RELATED"/>
    <property type="match status" value="1"/>
</dbReference>
<evidence type="ECO:0000256" key="11">
    <source>
        <dbReference type="ARBA" id="ARBA00023166"/>
    </source>
</evidence>
<evidence type="ECO:0000313" key="15">
    <source>
        <dbReference type="Proteomes" id="UP000652761"/>
    </source>
</evidence>
<evidence type="ECO:0000256" key="9">
    <source>
        <dbReference type="ARBA" id="ARBA00023098"/>
    </source>
</evidence>
<keyword evidence="11" id="KW-1207">Sterol metabolism</keyword>
<gene>
    <name evidence="14" type="ORF">Taro_040693</name>
</gene>
<evidence type="ECO:0000256" key="13">
    <source>
        <dbReference type="SAM" id="Phobius"/>
    </source>
</evidence>
<protein>
    <recommendedName>
        <fullName evidence="16">Ergosterol biosynthetic protein 28</fullName>
    </recommendedName>
</protein>
<proteinExistence type="inferred from homology"/>
<evidence type="ECO:0000256" key="1">
    <source>
        <dbReference type="ARBA" id="ARBA00004477"/>
    </source>
</evidence>
<keyword evidence="4 13" id="KW-0812">Transmembrane</keyword>
<evidence type="ECO:0000256" key="12">
    <source>
        <dbReference type="ARBA" id="ARBA00023221"/>
    </source>
</evidence>
<name>A0A843W9L3_COLES</name>
<organism evidence="14 15">
    <name type="scientific">Colocasia esculenta</name>
    <name type="common">Wild taro</name>
    <name type="synonym">Arum esculentum</name>
    <dbReference type="NCBI Taxonomy" id="4460"/>
    <lineage>
        <taxon>Eukaryota</taxon>
        <taxon>Viridiplantae</taxon>
        <taxon>Streptophyta</taxon>
        <taxon>Embryophyta</taxon>
        <taxon>Tracheophyta</taxon>
        <taxon>Spermatophyta</taxon>
        <taxon>Magnoliopsida</taxon>
        <taxon>Liliopsida</taxon>
        <taxon>Araceae</taxon>
        <taxon>Aroideae</taxon>
        <taxon>Colocasieae</taxon>
        <taxon>Colocasia</taxon>
    </lineage>
</organism>
<keyword evidence="12" id="KW-0753">Steroid metabolism</keyword>
<evidence type="ECO:0000256" key="4">
    <source>
        <dbReference type="ARBA" id="ARBA00022692"/>
    </source>
</evidence>
<dbReference type="AlphaFoldDB" id="A0A843W9L3"/>
<dbReference type="OrthoDB" id="6485510at2759"/>
<keyword evidence="3" id="KW-0444">Lipid biosynthesis</keyword>
<comment type="subcellular location">
    <subcellularLocation>
        <location evidence="1">Endoplasmic reticulum membrane</location>
        <topology evidence="1">Multi-pass membrane protein</topology>
    </subcellularLocation>
</comment>
<keyword evidence="6" id="KW-0752">Steroid biosynthesis</keyword>
<dbReference type="GO" id="GO:0005789">
    <property type="term" value="C:endoplasmic reticulum membrane"/>
    <property type="evidence" value="ECO:0007669"/>
    <property type="project" value="UniProtKB-SubCell"/>
</dbReference>
<keyword evidence="5" id="KW-0256">Endoplasmic reticulum</keyword>
<dbReference type="EMBL" id="NMUH01003970">
    <property type="protein sequence ID" value="MQM07843.1"/>
    <property type="molecule type" value="Genomic_DNA"/>
</dbReference>
<evidence type="ECO:0000256" key="6">
    <source>
        <dbReference type="ARBA" id="ARBA00022955"/>
    </source>
</evidence>
<evidence type="ECO:0000256" key="8">
    <source>
        <dbReference type="ARBA" id="ARBA00023011"/>
    </source>
</evidence>
<keyword evidence="8" id="KW-0756">Sterol biosynthesis</keyword>
<evidence type="ECO:0000256" key="7">
    <source>
        <dbReference type="ARBA" id="ARBA00022989"/>
    </source>
</evidence>
<sequence length="217" mass="23359">MSFCSGGVLPPPRRGCRGHVSVEGPFSGTVVRSSVPSAPSGGEEAFAPSVSVSVSGRCAPLHPQLWSPTASPLVASFVVSFVEGSFVSGDLGLPPSSKELFQSARWFRLEVRLQFLVSDVHGRTFGVWTLLTCTLCFLCAFNLENKPLYVATFLSFIYAFGHFLTEYLIYNTMVAANLTTVGFFADQTHAKPDTPSASLTHAVHEMFSDLQINLAGS</sequence>
<keyword evidence="15" id="KW-1185">Reference proteome</keyword>
<evidence type="ECO:0000313" key="14">
    <source>
        <dbReference type="EMBL" id="MQM07843.1"/>
    </source>
</evidence>
<dbReference type="GO" id="GO:0030674">
    <property type="term" value="F:protein-macromolecule adaptor activity"/>
    <property type="evidence" value="ECO:0007669"/>
    <property type="project" value="TreeGrafter"/>
</dbReference>
<keyword evidence="9" id="KW-0443">Lipid metabolism</keyword>
<evidence type="ECO:0008006" key="16">
    <source>
        <dbReference type="Google" id="ProtNLM"/>
    </source>
</evidence>
<comment type="caution">
    <text evidence="14">The sequence shown here is derived from an EMBL/GenBank/DDBJ whole genome shotgun (WGS) entry which is preliminary data.</text>
</comment>